<gene>
    <name evidence="2" type="ORF">C7212DRAFT_306026</name>
</gene>
<organism evidence="2 3">
    <name type="scientific">Tuber magnatum</name>
    <name type="common">white Piedmont truffle</name>
    <dbReference type="NCBI Taxonomy" id="42249"/>
    <lineage>
        <taxon>Eukaryota</taxon>
        <taxon>Fungi</taxon>
        <taxon>Dikarya</taxon>
        <taxon>Ascomycota</taxon>
        <taxon>Pezizomycotina</taxon>
        <taxon>Pezizomycetes</taxon>
        <taxon>Pezizales</taxon>
        <taxon>Tuberaceae</taxon>
        <taxon>Tuber</taxon>
    </lineage>
</organism>
<name>A0A317T0J8_9PEZI</name>
<proteinExistence type="predicted"/>
<sequence length="93" mass="10676">MVRGLVAVVGAYAAGEGEEGRRRGGKDELGCDVWRPNDQQLDDRVGSQANEGGRIKGQSIEEEKKRRRRRRKTQSTRSRKKKRARRTKRKGNR</sequence>
<keyword evidence="3" id="KW-1185">Reference proteome</keyword>
<dbReference type="EMBL" id="PYWC01000004">
    <property type="protein sequence ID" value="PWW80155.1"/>
    <property type="molecule type" value="Genomic_DNA"/>
</dbReference>
<evidence type="ECO:0000313" key="3">
    <source>
        <dbReference type="Proteomes" id="UP000246991"/>
    </source>
</evidence>
<feature type="compositionally biased region" description="Basic residues" evidence="1">
    <location>
        <begin position="65"/>
        <end position="93"/>
    </location>
</feature>
<dbReference type="AlphaFoldDB" id="A0A317T0J8"/>
<accession>A0A317T0J8</accession>
<dbReference type="Proteomes" id="UP000246991">
    <property type="component" value="Unassembled WGS sequence"/>
</dbReference>
<comment type="caution">
    <text evidence="2">The sequence shown here is derived from an EMBL/GenBank/DDBJ whole genome shotgun (WGS) entry which is preliminary data.</text>
</comment>
<protein>
    <submittedName>
        <fullName evidence="2">Uncharacterized protein</fullName>
    </submittedName>
</protein>
<reference evidence="2 3" key="1">
    <citation type="submission" date="2018-03" db="EMBL/GenBank/DDBJ databases">
        <title>Genomes of Pezizomycetes fungi and the evolution of truffles.</title>
        <authorList>
            <person name="Murat C."/>
            <person name="Payen T."/>
            <person name="Noel B."/>
            <person name="Kuo A."/>
            <person name="Martin F.M."/>
        </authorList>
    </citation>
    <scope>NUCLEOTIDE SEQUENCE [LARGE SCALE GENOMIC DNA]</scope>
    <source>
        <strain evidence="2">091103-1</strain>
    </source>
</reference>
<evidence type="ECO:0000256" key="1">
    <source>
        <dbReference type="SAM" id="MobiDB-lite"/>
    </source>
</evidence>
<evidence type="ECO:0000313" key="2">
    <source>
        <dbReference type="EMBL" id="PWW80155.1"/>
    </source>
</evidence>
<feature type="compositionally biased region" description="Basic and acidic residues" evidence="1">
    <location>
        <begin position="18"/>
        <end position="29"/>
    </location>
</feature>
<feature type="region of interest" description="Disordered" evidence="1">
    <location>
        <begin position="14"/>
        <end position="93"/>
    </location>
</feature>